<feature type="transmembrane region" description="Helical" evidence="2">
    <location>
        <begin position="154"/>
        <end position="172"/>
    </location>
</feature>
<keyword evidence="4" id="KW-1185">Reference proteome</keyword>
<evidence type="ECO:0000313" key="3">
    <source>
        <dbReference type="EMBL" id="MBB6034783.1"/>
    </source>
</evidence>
<feature type="transmembrane region" description="Helical" evidence="2">
    <location>
        <begin position="124"/>
        <end position="142"/>
    </location>
</feature>
<proteinExistence type="predicted"/>
<evidence type="ECO:0008006" key="5">
    <source>
        <dbReference type="Google" id="ProtNLM"/>
    </source>
</evidence>
<dbReference type="EMBL" id="JACHGT010000005">
    <property type="protein sequence ID" value="MBB6034783.1"/>
    <property type="molecule type" value="Genomic_DNA"/>
</dbReference>
<feature type="compositionally biased region" description="Basic and acidic residues" evidence="1">
    <location>
        <begin position="1"/>
        <end position="13"/>
    </location>
</feature>
<comment type="caution">
    <text evidence="3">The sequence shown here is derived from an EMBL/GenBank/DDBJ whole genome shotgun (WGS) entry which is preliminary data.</text>
</comment>
<dbReference type="Pfam" id="PF11241">
    <property type="entry name" value="DUF3043"/>
    <property type="match status" value="1"/>
</dbReference>
<accession>A0A841FIK2</accession>
<gene>
    <name evidence="3" type="ORF">HNR73_002637</name>
</gene>
<organism evidence="3 4">
    <name type="scientific">Phytomonospora endophytica</name>
    <dbReference type="NCBI Taxonomy" id="714109"/>
    <lineage>
        <taxon>Bacteria</taxon>
        <taxon>Bacillati</taxon>
        <taxon>Actinomycetota</taxon>
        <taxon>Actinomycetes</taxon>
        <taxon>Micromonosporales</taxon>
        <taxon>Micromonosporaceae</taxon>
        <taxon>Phytomonospora</taxon>
    </lineage>
</organism>
<protein>
    <recommendedName>
        <fullName evidence="5">DUF3043 domain-containing protein</fullName>
    </recommendedName>
</protein>
<dbReference type="AlphaFoldDB" id="A0A841FIK2"/>
<dbReference type="InterPro" id="IPR021403">
    <property type="entry name" value="DUF3043"/>
</dbReference>
<keyword evidence="2" id="KW-0812">Transmembrane</keyword>
<dbReference type="RefSeq" id="WP_184787648.1">
    <property type="nucleotide sequence ID" value="NZ_BONT01000067.1"/>
</dbReference>
<evidence type="ECO:0000313" key="4">
    <source>
        <dbReference type="Proteomes" id="UP000548476"/>
    </source>
</evidence>
<keyword evidence="2" id="KW-0472">Membrane</keyword>
<evidence type="ECO:0000256" key="2">
    <source>
        <dbReference type="SAM" id="Phobius"/>
    </source>
</evidence>
<sequence length="221" mass="25028">MSSLFRRAEKDDAATADVTEAAEETEAVDLGPKKASGSGRDKAAATPKRAAGKRGPYVPPPTNRKESAARRREKSKQERGEQRARRVEIQQGLDRGDPAYDKYHMPRDRGPERRLARDIVDSRFTISQFFFLVVLVVLVTSQPGMPPMVRNVSTGLWVFMLLAFVVEAFIICRKVGKAVKEKYPNTTQKKPGLYWYVCMRFIMIRKLRMPRPQVKTGTKVA</sequence>
<reference evidence="3 4" key="1">
    <citation type="submission" date="2020-08" db="EMBL/GenBank/DDBJ databases">
        <title>Genomic Encyclopedia of Type Strains, Phase IV (KMG-IV): sequencing the most valuable type-strain genomes for metagenomic binning, comparative biology and taxonomic classification.</title>
        <authorList>
            <person name="Goeker M."/>
        </authorList>
    </citation>
    <scope>NUCLEOTIDE SEQUENCE [LARGE SCALE GENOMIC DNA]</scope>
    <source>
        <strain evidence="3 4">YIM 65646</strain>
    </source>
</reference>
<keyword evidence="2" id="KW-1133">Transmembrane helix</keyword>
<evidence type="ECO:0000256" key="1">
    <source>
        <dbReference type="SAM" id="MobiDB-lite"/>
    </source>
</evidence>
<feature type="region of interest" description="Disordered" evidence="1">
    <location>
        <begin position="1"/>
        <end position="109"/>
    </location>
</feature>
<dbReference type="Proteomes" id="UP000548476">
    <property type="component" value="Unassembled WGS sequence"/>
</dbReference>
<name>A0A841FIK2_9ACTN</name>
<feature type="compositionally biased region" description="Basic and acidic residues" evidence="1">
    <location>
        <begin position="63"/>
        <end position="109"/>
    </location>
</feature>